<dbReference type="PIRSF" id="PIRSF020565">
    <property type="entry name" value="3Ho_Ac_ACP_DH_prd"/>
    <property type="match status" value="1"/>
</dbReference>
<reference evidence="1 2" key="1">
    <citation type="submission" date="2020-08" db="EMBL/GenBank/DDBJ databases">
        <title>Genomic Encyclopedia of Type Strains, Phase III (KMG-III): the genomes of soil and plant-associated and newly described type strains.</title>
        <authorList>
            <person name="Whitman W."/>
        </authorList>
    </citation>
    <scope>NUCLEOTIDE SEQUENCE [LARGE SCALE GENOMIC DNA]</scope>
    <source>
        <strain evidence="1 2">CECT 8799</strain>
    </source>
</reference>
<comment type="caution">
    <text evidence="1">The sequence shown here is derived from an EMBL/GenBank/DDBJ whole genome shotgun (WGS) entry which is preliminary data.</text>
</comment>
<dbReference type="SUPFAM" id="SSF54637">
    <property type="entry name" value="Thioesterase/thiol ester dehydrase-isomerase"/>
    <property type="match status" value="1"/>
</dbReference>
<gene>
    <name evidence="1" type="ORF">FHS09_003701</name>
</gene>
<evidence type="ECO:0000313" key="2">
    <source>
        <dbReference type="Proteomes" id="UP000535937"/>
    </source>
</evidence>
<dbReference type="InterPro" id="IPR029069">
    <property type="entry name" value="HotDog_dom_sf"/>
</dbReference>
<dbReference type="Proteomes" id="UP000535937">
    <property type="component" value="Unassembled WGS sequence"/>
</dbReference>
<protein>
    <submittedName>
        <fullName evidence="1">Putative hotdog family 3-hydroxylacyl-ACP dehydratase</fullName>
    </submittedName>
</protein>
<accession>A0A7W4WER7</accession>
<dbReference type="RefSeq" id="WP_183462511.1">
    <property type="nucleotide sequence ID" value="NZ_JACHWZ010000021.1"/>
</dbReference>
<dbReference type="Pfam" id="PF22817">
    <property type="entry name" value="ApeP-like"/>
    <property type="match status" value="1"/>
</dbReference>
<sequence>MQSSIQASAKEGQHYPVSELVPHSGDMVLLDTVVSAGEETLVAKLRVREDGLFDRQGRVPAYVGIEYMAQAVAAFAGYHAKCAGEAVKLGFLLGSRQFHSNVDSYQCGDELTVSVERLLQADNGMATFECRVCGEGIEQSARLNVFQPENIEEYLKGKK</sequence>
<dbReference type="InterPro" id="IPR016776">
    <property type="entry name" value="ApeP-like_dehydratase"/>
</dbReference>
<proteinExistence type="predicted"/>
<evidence type="ECO:0000313" key="1">
    <source>
        <dbReference type="EMBL" id="MBB3062851.1"/>
    </source>
</evidence>
<dbReference type="AlphaFoldDB" id="A0A7W4WER7"/>
<keyword evidence="2" id="KW-1185">Reference proteome</keyword>
<dbReference type="Gene3D" id="3.10.129.10">
    <property type="entry name" value="Hotdog Thioesterase"/>
    <property type="match status" value="1"/>
</dbReference>
<dbReference type="EMBL" id="JACHWZ010000021">
    <property type="protein sequence ID" value="MBB3062851.1"/>
    <property type="molecule type" value="Genomic_DNA"/>
</dbReference>
<organism evidence="1 2">
    <name type="scientific">Microbulbifer rhizosphaerae</name>
    <dbReference type="NCBI Taxonomy" id="1562603"/>
    <lineage>
        <taxon>Bacteria</taxon>
        <taxon>Pseudomonadati</taxon>
        <taxon>Pseudomonadota</taxon>
        <taxon>Gammaproteobacteria</taxon>
        <taxon>Cellvibrionales</taxon>
        <taxon>Microbulbiferaceae</taxon>
        <taxon>Microbulbifer</taxon>
    </lineage>
</organism>
<name>A0A7W4WER7_9GAMM</name>
<dbReference type="CDD" id="cd01289">
    <property type="entry name" value="FabA_like"/>
    <property type="match status" value="1"/>
</dbReference>